<dbReference type="EMBL" id="BQKI01000074">
    <property type="protein sequence ID" value="GJN20073.1"/>
    <property type="molecule type" value="Genomic_DNA"/>
</dbReference>
<dbReference type="PANTHER" id="PTHR33167">
    <property type="entry name" value="TRANSCRIPTION FACTOR, PUTATIVE (DUF863)-RELATED"/>
    <property type="match status" value="1"/>
</dbReference>
<dbReference type="AlphaFoldDB" id="A0AAV5EBE9"/>
<dbReference type="Pfam" id="PF05904">
    <property type="entry name" value="DUF863"/>
    <property type="match status" value="1"/>
</dbReference>
<feature type="region of interest" description="Disordered" evidence="1">
    <location>
        <begin position="63"/>
        <end position="109"/>
    </location>
</feature>
<evidence type="ECO:0000313" key="3">
    <source>
        <dbReference type="Proteomes" id="UP001054889"/>
    </source>
</evidence>
<evidence type="ECO:0000313" key="2">
    <source>
        <dbReference type="EMBL" id="GJN20073.1"/>
    </source>
</evidence>
<dbReference type="InterPro" id="IPR008581">
    <property type="entry name" value="DUF863_pln"/>
</dbReference>
<keyword evidence="3" id="KW-1185">Reference proteome</keyword>
<feature type="compositionally biased region" description="Basic and acidic residues" evidence="1">
    <location>
        <begin position="70"/>
        <end position="82"/>
    </location>
</feature>
<gene>
    <name evidence="2" type="primary">gb07400</name>
    <name evidence="2" type="ORF">PR202_gb07400</name>
</gene>
<protein>
    <submittedName>
        <fullName evidence="2">Uncharacterized protein</fullName>
    </submittedName>
</protein>
<reference evidence="2" key="2">
    <citation type="submission" date="2021-12" db="EMBL/GenBank/DDBJ databases">
        <title>Resequencing data analysis of finger millet.</title>
        <authorList>
            <person name="Hatakeyama M."/>
            <person name="Aluri S."/>
            <person name="Balachadran M.T."/>
            <person name="Sivarajan S.R."/>
            <person name="Poveda L."/>
            <person name="Shimizu-Inatsugi R."/>
            <person name="Schlapbach R."/>
            <person name="Sreeman S.M."/>
            <person name="Shimizu K.K."/>
        </authorList>
    </citation>
    <scope>NUCLEOTIDE SEQUENCE</scope>
</reference>
<accession>A0AAV5EBE9</accession>
<evidence type="ECO:0000256" key="1">
    <source>
        <dbReference type="SAM" id="MobiDB-lite"/>
    </source>
</evidence>
<proteinExistence type="predicted"/>
<sequence length="526" mass="57419">MYRRGPRRFLAKKMAALVDLDLNCCPPSPEEPRLAMLAREQPFPDQMDQHKLYGYFWKQSSAAPSSVPSTHEHKLMSSDERGNPNPHVSSSYNKRKSHSNADERNFDASCSVRSKPDMAIAVKYGYHVQIDLEKPATSNDVSEIVYSGFGNPANHIVRSQQSSCSVSLENISLAETGLLCREPSSFRVSPGSVGSSGTPSCQSPVKQRNIESKHSLIDLNEPQEESLHVYSAPSQAIHPPLFNSSSPCPGVFSKKSLQVFRKEVGCSTGSLEESSITVIVPNSAPDSSRNMADAPSFQRKDLFDLNVPLGSTDMPSEIIDSFMFHPIPTTHRISTSESKKIIPETLVDNHACPGPEASRDGSSNPQVLASIIEAEGEGDDKAAANAAETLLSIFRYNSVHTVDCPQSNSQISALDGNNEPQCSLDSFEKIVLNLEEVRDDGQSVPVIPLDKDAPACGIKLKRGRGMRNFQREIIPGLVSLARQDICDDLDAIGYEPKKTRSRKTGRGQGASSSRSRPRKRGAAARK</sequence>
<feature type="compositionally biased region" description="Basic residues" evidence="1">
    <location>
        <begin position="515"/>
        <end position="526"/>
    </location>
</feature>
<dbReference type="PANTHER" id="PTHR33167:SF43">
    <property type="entry name" value="PROTEIN WAVE"/>
    <property type="match status" value="1"/>
</dbReference>
<comment type="caution">
    <text evidence="2">The sequence shown here is derived from an EMBL/GenBank/DDBJ whole genome shotgun (WGS) entry which is preliminary data.</text>
</comment>
<feature type="region of interest" description="Disordered" evidence="1">
    <location>
        <begin position="492"/>
        <end position="526"/>
    </location>
</feature>
<dbReference type="Proteomes" id="UP001054889">
    <property type="component" value="Unassembled WGS sequence"/>
</dbReference>
<name>A0AAV5EBE9_ELECO</name>
<reference evidence="2" key="1">
    <citation type="journal article" date="2018" name="DNA Res.">
        <title>Multiple hybrid de novo genome assembly of finger millet, an orphan allotetraploid crop.</title>
        <authorList>
            <person name="Hatakeyama M."/>
            <person name="Aluri S."/>
            <person name="Balachadran M.T."/>
            <person name="Sivarajan S.R."/>
            <person name="Patrignani A."/>
            <person name="Gruter S."/>
            <person name="Poveda L."/>
            <person name="Shimizu-Inatsugi R."/>
            <person name="Baeten J."/>
            <person name="Francoijs K.J."/>
            <person name="Nataraja K.N."/>
            <person name="Reddy Y.A.N."/>
            <person name="Phadnis S."/>
            <person name="Ravikumar R.L."/>
            <person name="Schlapbach R."/>
            <person name="Sreeman S.M."/>
            <person name="Shimizu K.K."/>
        </authorList>
    </citation>
    <scope>NUCLEOTIDE SEQUENCE</scope>
</reference>
<organism evidence="2 3">
    <name type="scientific">Eleusine coracana subsp. coracana</name>
    <dbReference type="NCBI Taxonomy" id="191504"/>
    <lineage>
        <taxon>Eukaryota</taxon>
        <taxon>Viridiplantae</taxon>
        <taxon>Streptophyta</taxon>
        <taxon>Embryophyta</taxon>
        <taxon>Tracheophyta</taxon>
        <taxon>Spermatophyta</taxon>
        <taxon>Magnoliopsida</taxon>
        <taxon>Liliopsida</taxon>
        <taxon>Poales</taxon>
        <taxon>Poaceae</taxon>
        <taxon>PACMAD clade</taxon>
        <taxon>Chloridoideae</taxon>
        <taxon>Cynodonteae</taxon>
        <taxon>Eleusininae</taxon>
        <taxon>Eleusine</taxon>
    </lineage>
</organism>